<dbReference type="InterPro" id="IPR036179">
    <property type="entry name" value="Ig-like_dom_sf"/>
</dbReference>
<dbReference type="InterPro" id="IPR051117">
    <property type="entry name" value="TRG_var/const_region"/>
</dbReference>
<dbReference type="CDD" id="cd00099">
    <property type="entry name" value="IgV"/>
    <property type="match status" value="1"/>
</dbReference>
<feature type="domain" description="Ig-like" evidence="8">
    <location>
        <begin position="365"/>
        <end position="459"/>
    </location>
</feature>
<evidence type="ECO:0000256" key="2">
    <source>
        <dbReference type="ARBA" id="ARBA00022692"/>
    </source>
</evidence>
<dbReference type="Pfam" id="PF07654">
    <property type="entry name" value="C1-set"/>
    <property type="match status" value="1"/>
</dbReference>
<protein>
    <recommendedName>
        <fullName evidence="8">Ig-like domain-containing protein</fullName>
    </recommendedName>
</protein>
<dbReference type="Proteomes" id="UP001274896">
    <property type="component" value="Unassembled WGS sequence"/>
</dbReference>
<dbReference type="InterPro" id="IPR003597">
    <property type="entry name" value="Ig_C1-set"/>
</dbReference>
<evidence type="ECO:0000259" key="8">
    <source>
        <dbReference type="PROSITE" id="PS50835"/>
    </source>
</evidence>
<dbReference type="PANTHER" id="PTHR19256:SF65">
    <property type="entry name" value="T CELL RECEPTOR GAMMA CONSTANT 1-RELATED"/>
    <property type="match status" value="1"/>
</dbReference>
<evidence type="ECO:0000256" key="5">
    <source>
        <dbReference type="ARBA" id="ARBA00023157"/>
    </source>
</evidence>
<dbReference type="SMART" id="SM00406">
    <property type="entry name" value="IGv"/>
    <property type="match status" value="1"/>
</dbReference>
<dbReference type="InterPro" id="IPR013783">
    <property type="entry name" value="Ig-like_fold"/>
</dbReference>
<keyword evidence="10" id="KW-1185">Reference proteome</keyword>
<organism evidence="9 10">
    <name type="scientific">Hemibagrus guttatus</name>
    <dbReference type="NCBI Taxonomy" id="175788"/>
    <lineage>
        <taxon>Eukaryota</taxon>
        <taxon>Metazoa</taxon>
        <taxon>Chordata</taxon>
        <taxon>Craniata</taxon>
        <taxon>Vertebrata</taxon>
        <taxon>Euteleostomi</taxon>
        <taxon>Actinopterygii</taxon>
        <taxon>Neopterygii</taxon>
        <taxon>Teleostei</taxon>
        <taxon>Ostariophysi</taxon>
        <taxon>Siluriformes</taxon>
        <taxon>Bagridae</taxon>
        <taxon>Hemibagrus</taxon>
    </lineage>
</organism>
<keyword evidence="3" id="KW-1133">Transmembrane helix</keyword>
<name>A0AAE0UK72_9TELE</name>
<dbReference type="InterPro" id="IPR003599">
    <property type="entry name" value="Ig_sub"/>
</dbReference>
<dbReference type="Gene3D" id="2.60.40.10">
    <property type="entry name" value="Immunoglobulins"/>
    <property type="match status" value="2"/>
</dbReference>
<keyword evidence="7" id="KW-0393">Immunoglobulin domain</keyword>
<comment type="caution">
    <text evidence="9">The sequence shown here is derived from an EMBL/GenBank/DDBJ whole genome shotgun (WGS) entry which is preliminary data.</text>
</comment>
<dbReference type="SUPFAM" id="SSF48726">
    <property type="entry name" value="Immunoglobulin"/>
    <property type="match status" value="2"/>
</dbReference>
<dbReference type="PROSITE" id="PS50835">
    <property type="entry name" value="IG_LIKE"/>
    <property type="match status" value="1"/>
</dbReference>
<dbReference type="SMART" id="SM00409">
    <property type="entry name" value="IG"/>
    <property type="match status" value="2"/>
</dbReference>
<evidence type="ECO:0000256" key="3">
    <source>
        <dbReference type="ARBA" id="ARBA00022989"/>
    </source>
</evidence>
<proteinExistence type="predicted"/>
<dbReference type="GO" id="GO:0016020">
    <property type="term" value="C:membrane"/>
    <property type="evidence" value="ECO:0007669"/>
    <property type="project" value="UniProtKB-SubCell"/>
</dbReference>
<keyword evidence="6" id="KW-0675">Receptor</keyword>
<sequence>MMKAIFARSSGYRCDCISRVSEHCSRNPLQSSAAPEYGAGTAMGLAYTGGEETAVAAAGTLAGVAEPAALARARRSASASSSTGSRELILLVQAVLCKDVNSKTHDSTVVSQLWCVMLSVSSLCPSSCLSYNTSLQSLLYLLVTPLISSLSTRVPSHTDTMLPALCSLFTALSCVSGVTVVTQKPPVLTLTPGQTATMDCNLGTVKNYEGFYKQVPGGVTQFVISHHQSWSSPKYGAGFSSPKFTSTCSSPSDCKLIISNVEVGDSAVYYCHTWDSSASEHVSHTSLQSLLYLLVTPLISSLSTRVPSHTDTMLPALCSLFTALSCVSGVTVVTQKPPVLTLTPGQTATMDCNLGTVNDAALPAPVLTLLPPSSEELKSKKATLVCLASDMSVGFADVRWLVNGNSVTSGVITGPVQQQDNKKFTLSSYLTIDSSEWENVKVIMCEVSAGGKPASVKINKCECSE</sequence>
<dbReference type="CDD" id="cd07699">
    <property type="entry name" value="IgC1_L"/>
    <property type="match status" value="1"/>
</dbReference>
<dbReference type="Pfam" id="PF07686">
    <property type="entry name" value="V-set"/>
    <property type="match status" value="1"/>
</dbReference>
<dbReference type="InterPro" id="IPR013106">
    <property type="entry name" value="Ig_V-set"/>
</dbReference>
<keyword evidence="4" id="KW-0472">Membrane</keyword>
<evidence type="ECO:0000256" key="6">
    <source>
        <dbReference type="ARBA" id="ARBA00023170"/>
    </source>
</evidence>
<dbReference type="FunFam" id="2.60.40.10:FF:000283">
    <property type="entry name" value="Immunoglobulin kappa constant"/>
    <property type="match status" value="1"/>
</dbReference>
<dbReference type="PANTHER" id="PTHR19256">
    <property type="entry name" value="T-CELL RECEPTOR GAMMA CHAIN"/>
    <property type="match status" value="1"/>
</dbReference>
<dbReference type="AlphaFoldDB" id="A0AAE0UK72"/>
<evidence type="ECO:0000256" key="4">
    <source>
        <dbReference type="ARBA" id="ARBA00023136"/>
    </source>
</evidence>
<evidence type="ECO:0000313" key="10">
    <source>
        <dbReference type="Proteomes" id="UP001274896"/>
    </source>
</evidence>
<dbReference type="SMART" id="SM00407">
    <property type="entry name" value="IGc1"/>
    <property type="match status" value="1"/>
</dbReference>
<keyword evidence="2" id="KW-0812">Transmembrane</keyword>
<dbReference type="InterPro" id="IPR007110">
    <property type="entry name" value="Ig-like_dom"/>
</dbReference>
<accession>A0AAE0UK72</accession>
<evidence type="ECO:0000313" key="9">
    <source>
        <dbReference type="EMBL" id="KAK3509220.1"/>
    </source>
</evidence>
<dbReference type="EMBL" id="JAUCMX010000027">
    <property type="protein sequence ID" value="KAK3509220.1"/>
    <property type="molecule type" value="Genomic_DNA"/>
</dbReference>
<gene>
    <name evidence="9" type="ORF">QTP70_025578</name>
</gene>
<reference evidence="9" key="1">
    <citation type="submission" date="2023-06" db="EMBL/GenBank/DDBJ databases">
        <title>Male Hemibagrus guttatus genome.</title>
        <authorList>
            <person name="Bian C."/>
        </authorList>
    </citation>
    <scope>NUCLEOTIDE SEQUENCE</scope>
    <source>
        <strain evidence="9">Male_cb2023</strain>
        <tissue evidence="9">Muscle</tissue>
    </source>
</reference>
<keyword evidence="5" id="KW-1015">Disulfide bond</keyword>
<comment type="subcellular location">
    <subcellularLocation>
        <location evidence="1">Membrane</location>
    </subcellularLocation>
</comment>
<evidence type="ECO:0000256" key="7">
    <source>
        <dbReference type="ARBA" id="ARBA00023319"/>
    </source>
</evidence>
<evidence type="ECO:0000256" key="1">
    <source>
        <dbReference type="ARBA" id="ARBA00004370"/>
    </source>
</evidence>